<evidence type="ECO:0000313" key="3">
    <source>
        <dbReference type="Proteomes" id="UP001497516"/>
    </source>
</evidence>
<evidence type="ECO:0000256" key="1">
    <source>
        <dbReference type="SAM" id="MobiDB-lite"/>
    </source>
</evidence>
<name>A0AAV2EPI7_9ROSI</name>
<dbReference type="AlphaFoldDB" id="A0AAV2EPI7"/>
<proteinExistence type="predicted"/>
<protein>
    <submittedName>
        <fullName evidence="2">Uncharacterized protein</fullName>
    </submittedName>
</protein>
<feature type="region of interest" description="Disordered" evidence="1">
    <location>
        <begin position="1"/>
        <end position="21"/>
    </location>
</feature>
<sequence length="122" mass="13536">MKEKSDFLEASQRAKDKGKKKVVTIDELEEETEDEGREVDLSFLEEHLHSSFGKGSGRGKGLSILHNPLAKKLFKNPVPPNFSSLGLPTYNGSTDPGDHLSAFTLKMQLINATYADCARRFP</sequence>
<evidence type="ECO:0000313" key="2">
    <source>
        <dbReference type="EMBL" id="CAL1387918.1"/>
    </source>
</evidence>
<keyword evidence="3" id="KW-1185">Reference proteome</keyword>
<reference evidence="2 3" key="1">
    <citation type="submission" date="2024-04" db="EMBL/GenBank/DDBJ databases">
        <authorList>
            <person name="Fracassetti M."/>
        </authorList>
    </citation>
    <scope>NUCLEOTIDE SEQUENCE [LARGE SCALE GENOMIC DNA]</scope>
</reference>
<organism evidence="2 3">
    <name type="scientific">Linum trigynum</name>
    <dbReference type="NCBI Taxonomy" id="586398"/>
    <lineage>
        <taxon>Eukaryota</taxon>
        <taxon>Viridiplantae</taxon>
        <taxon>Streptophyta</taxon>
        <taxon>Embryophyta</taxon>
        <taxon>Tracheophyta</taxon>
        <taxon>Spermatophyta</taxon>
        <taxon>Magnoliopsida</taxon>
        <taxon>eudicotyledons</taxon>
        <taxon>Gunneridae</taxon>
        <taxon>Pentapetalae</taxon>
        <taxon>rosids</taxon>
        <taxon>fabids</taxon>
        <taxon>Malpighiales</taxon>
        <taxon>Linaceae</taxon>
        <taxon>Linum</taxon>
    </lineage>
</organism>
<feature type="compositionally biased region" description="Basic and acidic residues" evidence="1">
    <location>
        <begin position="1"/>
        <end position="15"/>
    </location>
</feature>
<dbReference type="EMBL" id="OZ034818">
    <property type="protein sequence ID" value="CAL1387918.1"/>
    <property type="molecule type" value="Genomic_DNA"/>
</dbReference>
<gene>
    <name evidence="2" type="ORF">LTRI10_LOCUS28869</name>
</gene>
<accession>A0AAV2EPI7</accession>
<dbReference type="Proteomes" id="UP001497516">
    <property type="component" value="Chromosome 5"/>
</dbReference>